<protein>
    <submittedName>
        <fullName evidence="8">ABC transporter substrate-binding protein</fullName>
    </submittedName>
</protein>
<dbReference type="PANTHER" id="PTHR30532">
    <property type="entry name" value="IRON III DICITRATE-BINDING PERIPLASMIC PROTEIN"/>
    <property type="match status" value="1"/>
</dbReference>
<gene>
    <name evidence="8" type="ORF">LQ50_11365</name>
</gene>
<dbReference type="InterPro" id="IPR051313">
    <property type="entry name" value="Bact_iron-sidero_bind"/>
</dbReference>
<dbReference type="eggNOG" id="COG0614">
    <property type="taxonomic scope" value="Bacteria"/>
</dbReference>
<keyword evidence="5" id="KW-0175">Coiled coil</keyword>
<dbReference type="PROSITE" id="PS50983">
    <property type="entry name" value="FE_B12_PBP"/>
    <property type="match status" value="1"/>
</dbReference>
<evidence type="ECO:0000256" key="2">
    <source>
        <dbReference type="ARBA" id="ARBA00008814"/>
    </source>
</evidence>
<evidence type="ECO:0000259" key="7">
    <source>
        <dbReference type="PROSITE" id="PS50983"/>
    </source>
</evidence>
<accession>A0A0B0IKA4</accession>
<keyword evidence="9" id="KW-1185">Reference proteome</keyword>
<dbReference type="InterPro" id="IPR002491">
    <property type="entry name" value="ABC_transptr_periplasmic_BD"/>
</dbReference>
<keyword evidence="4 6" id="KW-0732">Signal</keyword>
<dbReference type="STRING" id="333138.LQ50_11365"/>
<evidence type="ECO:0000256" key="5">
    <source>
        <dbReference type="SAM" id="Coils"/>
    </source>
</evidence>
<evidence type="ECO:0000256" key="1">
    <source>
        <dbReference type="ARBA" id="ARBA00004193"/>
    </source>
</evidence>
<evidence type="ECO:0000313" key="9">
    <source>
        <dbReference type="Proteomes" id="UP000030832"/>
    </source>
</evidence>
<feature type="signal peptide" evidence="6">
    <location>
        <begin position="1"/>
        <end position="29"/>
    </location>
</feature>
<organism evidence="8 9">
    <name type="scientific">Halalkalibacter okhensis</name>
    <dbReference type="NCBI Taxonomy" id="333138"/>
    <lineage>
        <taxon>Bacteria</taxon>
        <taxon>Bacillati</taxon>
        <taxon>Bacillota</taxon>
        <taxon>Bacilli</taxon>
        <taxon>Bacillales</taxon>
        <taxon>Bacillaceae</taxon>
        <taxon>Halalkalibacter</taxon>
    </lineage>
</organism>
<dbReference type="Pfam" id="PF01497">
    <property type="entry name" value="Peripla_BP_2"/>
    <property type="match status" value="1"/>
</dbReference>
<feature type="chain" id="PRO_5002056059" evidence="6">
    <location>
        <begin position="30"/>
        <end position="322"/>
    </location>
</feature>
<dbReference type="EMBL" id="JRJU01000012">
    <property type="protein sequence ID" value="KHF40106.1"/>
    <property type="molecule type" value="Genomic_DNA"/>
</dbReference>
<dbReference type="PANTHER" id="PTHR30532:SF21">
    <property type="entry name" value="SIDEROPHORE-BINDING LIPOPROTEIN YFIY-RELATED"/>
    <property type="match status" value="1"/>
</dbReference>
<feature type="domain" description="Fe/B12 periplasmic-binding" evidence="7">
    <location>
        <begin position="70"/>
        <end position="322"/>
    </location>
</feature>
<dbReference type="SUPFAM" id="SSF53807">
    <property type="entry name" value="Helical backbone' metal receptor"/>
    <property type="match status" value="1"/>
</dbReference>
<feature type="coiled-coil region" evidence="5">
    <location>
        <begin position="167"/>
        <end position="194"/>
    </location>
</feature>
<dbReference type="Proteomes" id="UP000030832">
    <property type="component" value="Unassembled WGS sequence"/>
</dbReference>
<comment type="similarity">
    <text evidence="2">Belongs to the bacterial solute-binding protein 8 family.</text>
</comment>
<evidence type="ECO:0000256" key="4">
    <source>
        <dbReference type="ARBA" id="ARBA00022729"/>
    </source>
</evidence>
<comment type="subcellular location">
    <subcellularLocation>
        <location evidence="1">Cell membrane</location>
        <topology evidence="1">Lipid-anchor</topology>
    </subcellularLocation>
</comment>
<dbReference type="PROSITE" id="PS51257">
    <property type="entry name" value="PROKAR_LIPOPROTEIN"/>
    <property type="match status" value="1"/>
</dbReference>
<dbReference type="GO" id="GO:0030288">
    <property type="term" value="C:outer membrane-bounded periplasmic space"/>
    <property type="evidence" value="ECO:0007669"/>
    <property type="project" value="TreeGrafter"/>
</dbReference>
<evidence type="ECO:0000256" key="3">
    <source>
        <dbReference type="ARBA" id="ARBA00022448"/>
    </source>
</evidence>
<sequence length="322" mass="36170">MRKPLLSFCLFFMLLLLVLSGCTSGESNATEIEENQETEQEVEEEVVEAETRTVEHLYGEAEVPMNPEKIVLLSHVSWEGSLVSVGVKPFAVMAYDNEFPPHLTEELEGVTALPYADEINPEEIIGLDPDLLIISDRYKPLYDQLSSTIPTVVVEVGGDWKEDHLKVAEAAGKLEEGKKVIEDMEKQAEEIGDRIREKVGDDTFMAVAINKADIRVFGKTNHATNSLLFDDLKLTPAENLPEDFGENISIEGLVKFNPDHILDVTYFNSGEYYDSVTEGEVWNHLEAVKNDNVHTLSTTWGFWDPIERQKGLNEIEELLLGN</sequence>
<dbReference type="RefSeq" id="WP_034628954.1">
    <property type="nucleotide sequence ID" value="NZ_JRJU01000012.1"/>
</dbReference>
<dbReference type="GO" id="GO:1901678">
    <property type="term" value="P:iron coordination entity transport"/>
    <property type="evidence" value="ECO:0007669"/>
    <property type="project" value="UniProtKB-ARBA"/>
</dbReference>
<reference evidence="8 9" key="1">
    <citation type="submission" date="2014-09" db="EMBL/GenBank/DDBJ databases">
        <title>Genome sequencing and annotation of Bacillus Okhensis strain Kh10-101T.</title>
        <authorList>
            <person name="Prakash J.S."/>
        </authorList>
    </citation>
    <scope>NUCLEOTIDE SEQUENCE [LARGE SCALE GENOMIC DNA]</scope>
    <source>
        <strain evidence="9">Kh10-101T</strain>
    </source>
</reference>
<name>A0A0B0IKA4_9BACI</name>
<evidence type="ECO:0000256" key="6">
    <source>
        <dbReference type="SAM" id="SignalP"/>
    </source>
</evidence>
<dbReference type="OrthoDB" id="63946at2"/>
<dbReference type="GO" id="GO:0005886">
    <property type="term" value="C:plasma membrane"/>
    <property type="evidence" value="ECO:0007669"/>
    <property type="project" value="UniProtKB-SubCell"/>
</dbReference>
<dbReference type="AlphaFoldDB" id="A0A0B0IKA4"/>
<comment type="caution">
    <text evidence="8">The sequence shown here is derived from an EMBL/GenBank/DDBJ whole genome shotgun (WGS) entry which is preliminary data.</text>
</comment>
<keyword evidence="3" id="KW-0813">Transport</keyword>
<dbReference type="Gene3D" id="3.40.50.1980">
    <property type="entry name" value="Nitrogenase molybdenum iron protein domain"/>
    <property type="match status" value="2"/>
</dbReference>
<proteinExistence type="inferred from homology"/>
<evidence type="ECO:0000313" key="8">
    <source>
        <dbReference type="EMBL" id="KHF40106.1"/>
    </source>
</evidence>